<dbReference type="AlphaFoldDB" id="A0A378I129"/>
<dbReference type="SUPFAM" id="SSF101386">
    <property type="entry name" value="all-alpha NTP pyrophosphatases"/>
    <property type="match status" value="1"/>
</dbReference>
<dbReference type="GO" id="GO:0046081">
    <property type="term" value="P:dUTP catabolic process"/>
    <property type="evidence" value="ECO:0007669"/>
    <property type="project" value="TreeGrafter"/>
</dbReference>
<protein>
    <submittedName>
        <fullName evidence="2">Nucleoside triphosphate pyrophosphohydrolase MazG</fullName>
        <ecNumber evidence="2">3.6.1.8</ecNumber>
    </submittedName>
</protein>
<dbReference type="InterPro" id="IPR004518">
    <property type="entry name" value="MazG-like_dom"/>
</dbReference>
<dbReference type="EC" id="3.6.1.8" evidence="2"/>
<evidence type="ECO:0000313" key="2">
    <source>
        <dbReference type="EMBL" id="STX28375.1"/>
    </source>
</evidence>
<dbReference type="EMBL" id="UGNV01000001">
    <property type="protein sequence ID" value="STX28375.1"/>
    <property type="molecule type" value="Genomic_DNA"/>
</dbReference>
<reference evidence="2 3" key="1">
    <citation type="submission" date="2018-06" db="EMBL/GenBank/DDBJ databases">
        <authorList>
            <consortium name="Pathogen Informatics"/>
            <person name="Doyle S."/>
        </authorList>
    </citation>
    <scope>NUCLEOTIDE SEQUENCE [LARGE SCALE GENOMIC DNA]</scope>
    <source>
        <strain evidence="2 3">NCTC13315</strain>
    </source>
</reference>
<dbReference type="GO" id="GO:0006203">
    <property type="term" value="P:dGTP catabolic process"/>
    <property type="evidence" value="ECO:0007669"/>
    <property type="project" value="TreeGrafter"/>
</dbReference>
<dbReference type="GO" id="GO:0046061">
    <property type="term" value="P:dATP catabolic process"/>
    <property type="evidence" value="ECO:0007669"/>
    <property type="project" value="TreeGrafter"/>
</dbReference>
<feature type="domain" description="NTP pyrophosphohydrolase MazG-like" evidence="1">
    <location>
        <begin position="25"/>
        <end position="93"/>
    </location>
</feature>
<dbReference type="Pfam" id="PF03819">
    <property type="entry name" value="MazG"/>
    <property type="match status" value="1"/>
</dbReference>
<dbReference type="GO" id="GO:0047693">
    <property type="term" value="F:ATP diphosphatase activity"/>
    <property type="evidence" value="ECO:0007669"/>
    <property type="project" value="UniProtKB-EC"/>
</dbReference>
<sequence length="127" mass="14434">MNLLEKVLLLEQEAAQFGFRWDNAHQIMAQIKSECLEVSEHLPKLSDTSPSADLQEEIGDLLHAVFSLCVFCQFNPKDTLNLTLTKFERRLNAVKQIAGMRGLTNLEGHSFSELMEIWEQAKKIADS</sequence>
<dbReference type="GO" id="GO:0046047">
    <property type="term" value="P:TTP catabolic process"/>
    <property type="evidence" value="ECO:0007669"/>
    <property type="project" value="TreeGrafter"/>
</dbReference>
<dbReference type="InterPro" id="IPR011551">
    <property type="entry name" value="NTP_PyrPHydrolase_MazG"/>
</dbReference>
<organism evidence="2 3">
    <name type="scientific">Legionella beliardensis</name>
    <dbReference type="NCBI Taxonomy" id="91822"/>
    <lineage>
        <taxon>Bacteria</taxon>
        <taxon>Pseudomonadati</taxon>
        <taxon>Pseudomonadota</taxon>
        <taxon>Gammaproteobacteria</taxon>
        <taxon>Legionellales</taxon>
        <taxon>Legionellaceae</taxon>
        <taxon>Legionella</taxon>
    </lineage>
</organism>
<accession>A0A378I129</accession>
<proteinExistence type="predicted"/>
<dbReference type="OrthoDB" id="5916960at2"/>
<dbReference type="GO" id="GO:0046076">
    <property type="term" value="P:dTTP catabolic process"/>
    <property type="evidence" value="ECO:0007669"/>
    <property type="project" value="TreeGrafter"/>
</dbReference>
<dbReference type="PANTHER" id="PTHR30522">
    <property type="entry name" value="NUCLEOSIDE TRIPHOSPHATE PYROPHOSPHOHYDROLASE"/>
    <property type="match status" value="1"/>
</dbReference>
<dbReference type="Gene3D" id="1.10.287.1080">
    <property type="entry name" value="MazG-like"/>
    <property type="match status" value="1"/>
</dbReference>
<keyword evidence="3" id="KW-1185">Reference proteome</keyword>
<evidence type="ECO:0000313" key="3">
    <source>
        <dbReference type="Proteomes" id="UP000254968"/>
    </source>
</evidence>
<evidence type="ECO:0000259" key="1">
    <source>
        <dbReference type="Pfam" id="PF03819"/>
    </source>
</evidence>
<name>A0A378I129_9GAMM</name>
<keyword evidence="2" id="KW-0378">Hydrolase</keyword>
<dbReference type="GO" id="GO:0046052">
    <property type="term" value="P:UTP catabolic process"/>
    <property type="evidence" value="ECO:0007669"/>
    <property type="project" value="TreeGrafter"/>
</dbReference>
<dbReference type="RefSeq" id="WP_115302127.1">
    <property type="nucleotide sequence ID" value="NZ_CAAAHO010000001.1"/>
</dbReference>
<gene>
    <name evidence="2" type="primary">mazG</name>
    <name evidence="2" type="ORF">NCTC13315_00904</name>
</gene>
<dbReference type="PANTHER" id="PTHR30522:SF0">
    <property type="entry name" value="NUCLEOSIDE TRIPHOSPHATE PYROPHOSPHOHYDROLASE"/>
    <property type="match status" value="1"/>
</dbReference>
<dbReference type="Proteomes" id="UP000254968">
    <property type="component" value="Unassembled WGS sequence"/>
</dbReference>